<dbReference type="Proteomes" id="UP001633002">
    <property type="component" value="Unassembled WGS sequence"/>
</dbReference>
<name>A0ABD3IF63_9MARC</name>
<feature type="compositionally biased region" description="Basic and acidic residues" evidence="1">
    <location>
        <begin position="333"/>
        <end position="353"/>
    </location>
</feature>
<dbReference type="Gene3D" id="3.60.10.10">
    <property type="entry name" value="Endonuclease/exonuclease/phosphatase"/>
    <property type="match status" value="1"/>
</dbReference>
<evidence type="ECO:0000313" key="3">
    <source>
        <dbReference type="Proteomes" id="UP001633002"/>
    </source>
</evidence>
<organism evidence="2 3">
    <name type="scientific">Riccia sorocarpa</name>
    <dbReference type="NCBI Taxonomy" id="122646"/>
    <lineage>
        <taxon>Eukaryota</taxon>
        <taxon>Viridiplantae</taxon>
        <taxon>Streptophyta</taxon>
        <taxon>Embryophyta</taxon>
        <taxon>Marchantiophyta</taxon>
        <taxon>Marchantiopsida</taxon>
        <taxon>Marchantiidae</taxon>
        <taxon>Marchantiales</taxon>
        <taxon>Ricciaceae</taxon>
        <taxon>Riccia</taxon>
    </lineage>
</organism>
<accession>A0ABD3IF63</accession>
<comment type="caution">
    <text evidence="2">The sequence shown here is derived from an EMBL/GenBank/DDBJ whole genome shotgun (WGS) entry which is preliminary data.</text>
</comment>
<dbReference type="EMBL" id="JBJQOH010000001">
    <property type="protein sequence ID" value="KAL3702358.1"/>
    <property type="molecule type" value="Genomic_DNA"/>
</dbReference>
<gene>
    <name evidence="2" type="ORF">R1sor_020380</name>
</gene>
<dbReference type="InterPro" id="IPR036691">
    <property type="entry name" value="Endo/exonu/phosph_ase_sf"/>
</dbReference>
<dbReference type="SUPFAM" id="SSF56219">
    <property type="entry name" value="DNase I-like"/>
    <property type="match status" value="1"/>
</dbReference>
<feature type="compositionally biased region" description="Polar residues" evidence="1">
    <location>
        <begin position="369"/>
        <end position="381"/>
    </location>
</feature>
<dbReference type="AlphaFoldDB" id="A0ABD3IF63"/>
<feature type="compositionally biased region" description="Acidic residues" evidence="1">
    <location>
        <begin position="243"/>
        <end position="252"/>
    </location>
</feature>
<feature type="region of interest" description="Disordered" evidence="1">
    <location>
        <begin position="207"/>
        <end position="293"/>
    </location>
</feature>
<evidence type="ECO:0000256" key="1">
    <source>
        <dbReference type="SAM" id="MobiDB-lite"/>
    </source>
</evidence>
<proteinExistence type="predicted"/>
<keyword evidence="3" id="KW-1185">Reference proteome</keyword>
<reference evidence="2 3" key="1">
    <citation type="submission" date="2024-09" db="EMBL/GenBank/DDBJ databases">
        <title>Chromosome-scale assembly of Riccia sorocarpa.</title>
        <authorList>
            <person name="Paukszto L."/>
        </authorList>
    </citation>
    <scope>NUCLEOTIDE SEQUENCE [LARGE SCALE GENOMIC DNA]</scope>
    <source>
        <strain evidence="2">LP-2024</strain>
        <tissue evidence="2">Aerial parts of the thallus</tissue>
    </source>
</reference>
<evidence type="ECO:0000313" key="2">
    <source>
        <dbReference type="EMBL" id="KAL3702358.1"/>
    </source>
</evidence>
<evidence type="ECO:0008006" key="4">
    <source>
        <dbReference type="Google" id="ProtNLM"/>
    </source>
</evidence>
<sequence length="630" mass="69569">MVNSDTVRLEREYLMNSIFQIQQRVRSFIEVVGESNKLPEHSNLGLNNAKHVDRASSSGLPPLNGGAPASRSTARELAAMAEAIFQQTLGVQISSICSLSRNCFHVVLDSGTSRNHIFVNAPFYMGDAMVYVLPWDPRFNPNELRTRSVPIWVELPDVPPNCAAYGLAMLRTLGVLMYASRNIETHQSNLLKGCALMDITNCPDNRKEEDPLQVGAGGGPRPGIQRQEVPGRRLIGPKRVDEMDAGEGEENPVEVPRPNSSANPVPGQGEGANLPVPNGAAGISEGINDKDETGDQFMSFEEAEKSNGRSASRVNQDDPVRLSCVSGNRLEFSEGRKKSRNLDELEAGNKVETSKNSSGAESQRKGGNEAQQSSRQDQSIRNWVKGQGGVEILGLHETKAKEERAELGLRSIFPGGRVVIDYAQNERGGAAIVVSREMTVVAEGVKGDGSVAWVKIQTEVGTVGVASIYASTKSPGRIPLWPWLLELIEGERWILIGDYNSVELPEDTQGSSNLLNGTELRKWKNLVRGSELVDAFFVAVKRTGPRFTRQRLRVDRIEFARLDRCYFSDGADWIEQVLELKHDGSSALSDHYPVVISQQLVKEQGNQPRRWRSYFKFRTSDFASEEVKQR</sequence>
<feature type="region of interest" description="Disordered" evidence="1">
    <location>
        <begin position="333"/>
        <end position="381"/>
    </location>
</feature>
<protein>
    <recommendedName>
        <fullName evidence="4">DUF4283 domain-containing protein</fullName>
    </recommendedName>
</protein>